<comment type="caution">
    <text evidence="2">The sequence shown here is derived from an EMBL/GenBank/DDBJ whole genome shotgun (WGS) entry which is preliminary data.</text>
</comment>
<dbReference type="RefSeq" id="WP_149267032.1">
    <property type="nucleotide sequence ID" value="NZ_VFJB01000008.1"/>
</dbReference>
<keyword evidence="1" id="KW-1133">Transmembrane helix</keyword>
<keyword evidence="1" id="KW-0812">Transmembrane</keyword>
<dbReference type="PROSITE" id="PS00409">
    <property type="entry name" value="PROKAR_NTER_METHYL"/>
    <property type="match status" value="1"/>
</dbReference>
<keyword evidence="1" id="KW-0472">Membrane</keyword>
<evidence type="ECO:0008006" key="4">
    <source>
        <dbReference type="Google" id="ProtNLM"/>
    </source>
</evidence>
<evidence type="ECO:0000256" key="1">
    <source>
        <dbReference type="SAM" id="Phobius"/>
    </source>
</evidence>
<reference evidence="2 3" key="1">
    <citation type="submission" date="2019-06" db="EMBL/GenBank/DDBJ databases">
        <title>Genomic insights into carbon and energy metabolism of Deferribacter autotrophicus revealed new metabolic traits in the phylum Deferribacteres.</title>
        <authorList>
            <person name="Slobodkin A.I."/>
            <person name="Slobodkina G.B."/>
            <person name="Allioux M."/>
            <person name="Alain K."/>
            <person name="Jebbar M."/>
            <person name="Shadrin V."/>
            <person name="Kublanov I.V."/>
            <person name="Toshchakov S.V."/>
            <person name="Bonch-Osmolovskaya E.A."/>
        </authorList>
    </citation>
    <scope>NUCLEOTIDE SEQUENCE [LARGE SCALE GENOMIC DNA]</scope>
    <source>
        <strain evidence="2 3">SL50</strain>
    </source>
</reference>
<dbReference type="InterPro" id="IPR012902">
    <property type="entry name" value="N_methyl_site"/>
</dbReference>
<dbReference type="OrthoDB" id="5593857at2"/>
<dbReference type="AlphaFoldDB" id="A0A5A8F126"/>
<dbReference type="Proteomes" id="UP000322876">
    <property type="component" value="Unassembled WGS sequence"/>
</dbReference>
<dbReference type="EMBL" id="VFJB01000008">
    <property type="protein sequence ID" value="KAA0257359.1"/>
    <property type="molecule type" value="Genomic_DNA"/>
</dbReference>
<name>A0A5A8F126_9BACT</name>
<sequence length="173" mass="19399">MNKNCKKGFTLIEIVIFIVVFTIGVMGIMMLFYNVLGKTSDPTVRHKGVQIAQTVMEVIVAKKFDEDTPNGGGTIDKSLINIGSETGETISKYDDVDDYVDNCDEEKQWQPSDFGLSGNFEIYVTVYYIDIDNDGNIVKSECTTPTNYKLIKVRVHNSAINEDYTSTHIKGNF</sequence>
<keyword evidence="3" id="KW-1185">Reference proteome</keyword>
<proteinExistence type="predicted"/>
<feature type="transmembrane region" description="Helical" evidence="1">
    <location>
        <begin position="12"/>
        <end position="33"/>
    </location>
</feature>
<dbReference type="Pfam" id="PF07963">
    <property type="entry name" value="N_methyl"/>
    <property type="match status" value="1"/>
</dbReference>
<protein>
    <recommendedName>
        <fullName evidence="4">Type II secretion system protein</fullName>
    </recommendedName>
</protein>
<gene>
    <name evidence="2" type="ORF">FHQ18_09945</name>
</gene>
<organism evidence="2 3">
    <name type="scientific">Deferribacter autotrophicus</name>
    <dbReference type="NCBI Taxonomy" id="500465"/>
    <lineage>
        <taxon>Bacteria</taxon>
        <taxon>Pseudomonadati</taxon>
        <taxon>Deferribacterota</taxon>
        <taxon>Deferribacteres</taxon>
        <taxon>Deferribacterales</taxon>
        <taxon>Deferribacteraceae</taxon>
        <taxon>Deferribacter</taxon>
    </lineage>
</organism>
<evidence type="ECO:0000313" key="3">
    <source>
        <dbReference type="Proteomes" id="UP000322876"/>
    </source>
</evidence>
<evidence type="ECO:0000313" key="2">
    <source>
        <dbReference type="EMBL" id="KAA0257359.1"/>
    </source>
</evidence>
<accession>A0A5A8F126</accession>